<evidence type="ECO:0000313" key="1">
    <source>
        <dbReference type="EMBL" id="TJZ54131.1"/>
    </source>
</evidence>
<keyword evidence="2" id="KW-1185">Reference proteome</keyword>
<dbReference type="OrthoDB" id="3618373at2"/>
<gene>
    <name evidence="1" type="ORF">FCH28_13110</name>
</gene>
<name>A0A4U0NIL9_9ACTN</name>
<accession>A0A4U0NIL9</accession>
<proteinExistence type="predicted"/>
<sequence length="215" mass="22618">MPAAIWAGRNAHPEKVAADIAAALGDELGLGEPPLAVTLSAESAGVPAGSLLPPRERFSGMPAPTRCYVYVDAPTPRAFELRASVMGGRSGIRRSLGLGHLLYAVPLAPRVPSHIELGLGAAPGSVPARFDGDTAVTDRLNRDARLLDLAHALTPATAGLDRQYTWQVACRLTIDPRPDGSVLFVQTLHRPTSRAWSLGAHAVLDFAARAETALV</sequence>
<protein>
    <submittedName>
        <fullName evidence="1">Uncharacterized protein</fullName>
    </submittedName>
</protein>
<dbReference type="RefSeq" id="WP_136740058.1">
    <property type="nucleotide sequence ID" value="NZ_SUMB01000004.1"/>
</dbReference>
<comment type="caution">
    <text evidence="1">The sequence shown here is derived from an EMBL/GenBank/DDBJ whole genome shotgun (WGS) entry which is preliminary data.</text>
</comment>
<organism evidence="1 2">
    <name type="scientific">Streptomyces piniterrae</name>
    <dbReference type="NCBI Taxonomy" id="2571125"/>
    <lineage>
        <taxon>Bacteria</taxon>
        <taxon>Bacillati</taxon>
        <taxon>Actinomycetota</taxon>
        <taxon>Actinomycetes</taxon>
        <taxon>Kitasatosporales</taxon>
        <taxon>Streptomycetaceae</taxon>
        <taxon>Streptomyces</taxon>
    </lineage>
</organism>
<evidence type="ECO:0000313" key="2">
    <source>
        <dbReference type="Proteomes" id="UP000308697"/>
    </source>
</evidence>
<reference evidence="1 2" key="1">
    <citation type="submission" date="2019-04" db="EMBL/GenBank/DDBJ databases">
        <title>Streptomyces piniterrae sp. nov., a heliquinomycin-producing actinomycete isolated from rhizosphere soil of Pinus yunnanensis.</title>
        <authorList>
            <person name="Zhuang X."/>
            <person name="Zhao J."/>
        </authorList>
    </citation>
    <scope>NUCLEOTIDE SEQUENCE [LARGE SCALE GENOMIC DNA]</scope>
    <source>
        <strain evidence="2">jys28</strain>
    </source>
</reference>
<dbReference type="EMBL" id="SUMB01000004">
    <property type="protein sequence ID" value="TJZ54131.1"/>
    <property type="molecule type" value="Genomic_DNA"/>
</dbReference>
<dbReference type="Proteomes" id="UP000308697">
    <property type="component" value="Unassembled WGS sequence"/>
</dbReference>
<dbReference type="AlphaFoldDB" id="A0A4U0NIL9"/>